<gene>
    <name evidence="5" type="ORF">BINO364_LOCUS209</name>
</gene>
<dbReference type="InterPro" id="IPR001314">
    <property type="entry name" value="Peptidase_S1A"/>
</dbReference>
<dbReference type="PANTHER" id="PTHR24260">
    <property type="match status" value="1"/>
</dbReference>
<keyword evidence="3" id="KW-0732">Signal</keyword>
<keyword evidence="2" id="KW-0378">Hydrolase</keyword>
<dbReference type="InterPro" id="IPR001254">
    <property type="entry name" value="Trypsin_dom"/>
</dbReference>
<dbReference type="CDD" id="cd00190">
    <property type="entry name" value="Tryp_SPc"/>
    <property type="match status" value="1"/>
</dbReference>
<evidence type="ECO:0000256" key="1">
    <source>
        <dbReference type="ARBA" id="ARBA00023157"/>
    </source>
</evidence>
<dbReference type="InterPro" id="IPR043504">
    <property type="entry name" value="Peptidase_S1_PA_chymotrypsin"/>
</dbReference>
<dbReference type="PROSITE" id="PS00134">
    <property type="entry name" value="TRYPSIN_HIS"/>
    <property type="match status" value="1"/>
</dbReference>
<dbReference type="SUPFAM" id="SSF50494">
    <property type="entry name" value="Trypsin-like serine proteases"/>
    <property type="match status" value="1"/>
</dbReference>
<evidence type="ECO:0000313" key="6">
    <source>
        <dbReference type="Proteomes" id="UP000838878"/>
    </source>
</evidence>
<evidence type="ECO:0000256" key="2">
    <source>
        <dbReference type="RuleBase" id="RU363034"/>
    </source>
</evidence>
<dbReference type="AlphaFoldDB" id="A0A8S4HVE0"/>
<dbReference type="PRINTS" id="PR00722">
    <property type="entry name" value="CHYMOTRYPSIN"/>
</dbReference>
<dbReference type="Pfam" id="PF00089">
    <property type="entry name" value="Trypsin"/>
    <property type="match status" value="1"/>
</dbReference>
<dbReference type="EMBL" id="OV170221">
    <property type="protein sequence ID" value="CAH0713005.1"/>
    <property type="molecule type" value="Genomic_DNA"/>
</dbReference>
<reference evidence="5" key="1">
    <citation type="submission" date="2021-12" db="EMBL/GenBank/DDBJ databases">
        <authorList>
            <person name="Martin H S."/>
        </authorList>
    </citation>
    <scope>NUCLEOTIDE SEQUENCE</scope>
</reference>
<dbReference type="Proteomes" id="UP000838878">
    <property type="component" value="Chromosome 1"/>
</dbReference>
<dbReference type="PANTHER" id="PTHR24260:SF134">
    <property type="entry name" value="AT07769P-RELATED"/>
    <property type="match status" value="1"/>
</dbReference>
<dbReference type="InterPro" id="IPR033116">
    <property type="entry name" value="TRYPSIN_SER"/>
</dbReference>
<organism evidence="5 6">
    <name type="scientific">Brenthis ino</name>
    <name type="common">lesser marbled fritillary</name>
    <dbReference type="NCBI Taxonomy" id="405034"/>
    <lineage>
        <taxon>Eukaryota</taxon>
        <taxon>Metazoa</taxon>
        <taxon>Ecdysozoa</taxon>
        <taxon>Arthropoda</taxon>
        <taxon>Hexapoda</taxon>
        <taxon>Insecta</taxon>
        <taxon>Pterygota</taxon>
        <taxon>Neoptera</taxon>
        <taxon>Endopterygota</taxon>
        <taxon>Lepidoptera</taxon>
        <taxon>Glossata</taxon>
        <taxon>Ditrysia</taxon>
        <taxon>Papilionoidea</taxon>
        <taxon>Nymphalidae</taxon>
        <taxon>Heliconiinae</taxon>
        <taxon>Argynnini</taxon>
        <taxon>Brenthis</taxon>
    </lineage>
</organism>
<keyword evidence="2" id="KW-0645">Protease</keyword>
<feature type="signal peptide" evidence="3">
    <location>
        <begin position="1"/>
        <end position="16"/>
    </location>
</feature>
<dbReference type="InterPro" id="IPR051333">
    <property type="entry name" value="CLIP_Serine_Protease"/>
</dbReference>
<dbReference type="Gene3D" id="2.40.10.10">
    <property type="entry name" value="Trypsin-like serine proteases"/>
    <property type="match status" value="1"/>
</dbReference>
<accession>A0A8S4HVE0</accession>
<sequence length="293" mass="31372">MKVAIVLLSLAAFASADLHKYNTAYGYLTRFGIPLAEKIRAQEEEYLKNPISRIFNGSPAAVGQFKYQAGLISEIIGSNGRGVCGGVLISGNRVLTAAHCWFDGLNRAWRVEVVLGSLTLFTGGTRLHSTEVVMHDNWFPLLTRNDIAVIYLPSSVELTNNIDVIALPTGDFAEETFEGALATASGFGMIGNDVPIPTTQSLSYGQAHVISNTECRSVFWQVQDTNICLGTKGASSPCRGDSGGPLVVERNGSPVLIGLTSFGAHPNIGGCESGLPAVFARVTSYKDFIEQHM</sequence>
<dbReference type="OrthoDB" id="5565075at2759"/>
<keyword evidence="1" id="KW-1015">Disulfide bond</keyword>
<keyword evidence="2" id="KW-0720">Serine protease</keyword>
<dbReference type="GO" id="GO:0006508">
    <property type="term" value="P:proteolysis"/>
    <property type="evidence" value="ECO:0007669"/>
    <property type="project" value="UniProtKB-KW"/>
</dbReference>
<feature type="domain" description="Peptidase S1" evidence="4">
    <location>
        <begin position="54"/>
        <end position="293"/>
    </location>
</feature>
<dbReference type="SMART" id="SM00020">
    <property type="entry name" value="Tryp_SPc"/>
    <property type="match status" value="1"/>
</dbReference>
<evidence type="ECO:0000256" key="3">
    <source>
        <dbReference type="SAM" id="SignalP"/>
    </source>
</evidence>
<dbReference type="InterPro" id="IPR018114">
    <property type="entry name" value="TRYPSIN_HIS"/>
</dbReference>
<dbReference type="PROSITE" id="PS00135">
    <property type="entry name" value="TRYPSIN_SER"/>
    <property type="match status" value="1"/>
</dbReference>
<evidence type="ECO:0000313" key="5">
    <source>
        <dbReference type="EMBL" id="CAH0713005.1"/>
    </source>
</evidence>
<feature type="chain" id="PRO_5035896021" description="Peptidase S1 domain-containing protein" evidence="3">
    <location>
        <begin position="17"/>
        <end position="293"/>
    </location>
</feature>
<dbReference type="InterPro" id="IPR009003">
    <property type="entry name" value="Peptidase_S1_PA"/>
</dbReference>
<evidence type="ECO:0000259" key="4">
    <source>
        <dbReference type="PROSITE" id="PS50240"/>
    </source>
</evidence>
<dbReference type="GO" id="GO:0004252">
    <property type="term" value="F:serine-type endopeptidase activity"/>
    <property type="evidence" value="ECO:0007669"/>
    <property type="project" value="InterPro"/>
</dbReference>
<keyword evidence="6" id="KW-1185">Reference proteome</keyword>
<feature type="non-terminal residue" evidence="5">
    <location>
        <position position="293"/>
    </location>
</feature>
<protein>
    <recommendedName>
        <fullName evidence="4">Peptidase S1 domain-containing protein</fullName>
    </recommendedName>
</protein>
<dbReference type="PROSITE" id="PS50240">
    <property type="entry name" value="TRYPSIN_DOM"/>
    <property type="match status" value="1"/>
</dbReference>
<proteinExistence type="predicted"/>
<name>A0A8S4HVE0_9NEOP</name>